<comment type="caution">
    <text evidence="7">The sequence shown here is derived from an EMBL/GenBank/DDBJ whole genome shotgun (WGS) entry which is preliminary data.</text>
</comment>
<dbReference type="InterPro" id="IPR050377">
    <property type="entry name" value="Radical_SAM_PqqE_MftC-like"/>
</dbReference>
<keyword evidence="4" id="KW-0408">Iron</keyword>
<dbReference type="InterPro" id="IPR023885">
    <property type="entry name" value="4Fe4S-binding_SPASM_dom"/>
</dbReference>
<dbReference type="GO" id="GO:0051536">
    <property type="term" value="F:iron-sulfur cluster binding"/>
    <property type="evidence" value="ECO:0007669"/>
    <property type="project" value="UniProtKB-KW"/>
</dbReference>
<dbReference type="AlphaFoldDB" id="A0A4U8TKU0"/>
<gene>
    <name evidence="7" type="ORF">LS65_008025</name>
</gene>
<dbReference type="GO" id="GO:0046872">
    <property type="term" value="F:metal ion binding"/>
    <property type="evidence" value="ECO:0007669"/>
    <property type="project" value="UniProtKB-KW"/>
</dbReference>
<proteinExistence type="predicted"/>
<dbReference type="Proteomes" id="UP000029707">
    <property type="component" value="Unassembled WGS sequence"/>
</dbReference>
<keyword evidence="2" id="KW-0949">S-adenosyl-L-methionine</keyword>
<dbReference type="OrthoDB" id="9805809at2"/>
<keyword evidence="3" id="KW-0479">Metal-binding</keyword>
<dbReference type="SFLD" id="SFLDS00029">
    <property type="entry name" value="Radical_SAM"/>
    <property type="match status" value="1"/>
</dbReference>
<evidence type="ECO:0000256" key="4">
    <source>
        <dbReference type="ARBA" id="ARBA00023004"/>
    </source>
</evidence>
<evidence type="ECO:0000259" key="6">
    <source>
        <dbReference type="Pfam" id="PF13186"/>
    </source>
</evidence>
<dbReference type="RefSeq" id="WP_094777051.1">
    <property type="nucleotide sequence ID" value="NZ_CAJUDB010000015.1"/>
</dbReference>
<dbReference type="Gene3D" id="3.20.20.70">
    <property type="entry name" value="Aldolase class I"/>
    <property type="match status" value="1"/>
</dbReference>
<dbReference type="PANTHER" id="PTHR11228:SF7">
    <property type="entry name" value="PQQA PEPTIDE CYCLASE"/>
    <property type="match status" value="1"/>
</dbReference>
<evidence type="ECO:0000313" key="8">
    <source>
        <dbReference type="Proteomes" id="UP000029707"/>
    </source>
</evidence>
<keyword evidence="8" id="KW-1185">Reference proteome</keyword>
<dbReference type="InterPro" id="IPR007197">
    <property type="entry name" value="rSAM"/>
</dbReference>
<evidence type="ECO:0000256" key="5">
    <source>
        <dbReference type="ARBA" id="ARBA00023014"/>
    </source>
</evidence>
<dbReference type="SFLD" id="SFLDG01067">
    <property type="entry name" value="SPASM/twitch_domain_containing"/>
    <property type="match status" value="1"/>
</dbReference>
<sequence>MAQFEKVYIEISDYCALSCGFCPSNTLDKRRGIMDLAFFESICAQFQHKTKRVCLHILGDPLSVRDFNSYVKISHSYGLKIDLVTTGLFLKERDFEILLHEPFVQISFSLSAFLANPQQLTMKHLRRILTLCERHIQKNANPFINLRFHQNDVKQGSEGFNVMIEAISAFFGISFFEIQHKLSAGNRIRLARKILLNPTISFEWEQDCIKEKNIQHLPNKKPLCYGTLKQCGVLSNGELVPCCIDYAGRASFGNVKERSVKEILESKAFVDFGTLLKNGVAPCEICCKCGYKMILGDS</sequence>
<accession>A0A4U8TKU0</accession>
<dbReference type="EMBL" id="JRMQ02000013">
    <property type="protein sequence ID" value="TLE00259.1"/>
    <property type="molecule type" value="Genomic_DNA"/>
</dbReference>
<dbReference type="InterPro" id="IPR013785">
    <property type="entry name" value="Aldolase_TIM"/>
</dbReference>
<name>A0A4U8TKU0_9HELI</name>
<organism evidence="7 8">
    <name type="scientific">Helicobacter japonicus</name>
    <dbReference type="NCBI Taxonomy" id="425400"/>
    <lineage>
        <taxon>Bacteria</taxon>
        <taxon>Pseudomonadati</taxon>
        <taxon>Campylobacterota</taxon>
        <taxon>Epsilonproteobacteria</taxon>
        <taxon>Campylobacterales</taxon>
        <taxon>Helicobacteraceae</taxon>
        <taxon>Helicobacter</taxon>
    </lineage>
</organism>
<dbReference type="PANTHER" id="PTHR11228">
    <property type="entry name" value="RADICAL SAM DOMAIN PROTEIN"/>
    <property type="match status" value="1"/>
</dbReference>
<comment type="cofactor">
    <cofactor evidence="1">
        <name>[4Fe-4S] cluster</name>
        <dbReference type="ChEBI" id="CHEBI:49883"/>
    </cofactor>
</comment>
<dbReference type="CDD" id="cd01335">
    <property type="entry name" value="Radical_SAM"/>
    <property type="match status" value="1"/>
</dbReference>
<reference evidence="7 8" key="1">
    <citation type="journal article" date="2014" name="Genome Announc.">
        <title>Draft genome sequences of eight enterohepatic helicobacter species isolated from both laboratory and wild rodents.</title>
        <authorList>
            <person name="Sheh A."/>
            <person name="Shen Z."/>
            <person name="Fox J.G."/>
        </authorList>
    </citation>
    <scope>NUCLEOTIDE SEQUENCE [LARGE SCALE GENOMIC DNA]</scope>
    <source>
        <strain evidence="7 8">MIT 01-6451</strain>
    </source>
</reference>
<evidence type="ECO:0000313" key="7">
    <source>
        <dbReference type="EMBL" id="TLE00259.1"/>
    </source>
</evidence>
<dbReference type="Pfam" id="PF13186">
    <property type="entry name" value="SPASM"/>
    <property type="match status" value="1"/>
</dbReference>
<evidence type="ECO:0000256" key="1">
    <source>
        <dbReference type="ARBA" id="ARBA00001966"/>
    </source>
</evidence>
<keyword evidence="5" id="KW-0411">Iron-sulfur</keyword>
<protein>
    <submittedName>
        <fullName evidence="7">Radical SAM/SPASM domain-containing protein</fullName>
    </submittedName>
</protein>
<dbReference type="SUPFAM" id="SSF102114">
    <property type="entry name" value="Radical SAM enzymes"/>
    <property type="match status" value="1"/>
</dbReference>
<evidence type="ECO:0000256" key="2">
    <source>
        <dbReference type="ARBA" id="ARBA00022691"/>
    </source>
</evidence>
<evidence type="ECO:0000256" key="3">
    <source>
        <dbReference type="ARBA" id="ARBA00022723"/>
    </source>
</evidence>
<dbReference type="GO" id="GO:0003824">
    <property type="term" value="F:catalytic activity"/>
    <property type="evidence" value="ECO:0007669"/>
    <property type="project" value="InterPro"/>
</dbReference>
<dbReference type="InterPro" id="IPR058240">
    <property type="entry name" value="rSAM_sf"/>
</dbReference>
<feature type="domain" description="4Fe4S-binding SPASM" evidence="6">
    <location>
        <begin position="224"/>
        <end position="289"/>
    </location>
</feature>